<name>A0A847ETK6_9BACT</name>
<reference evidence="1 2" key="1">
    <citation type="journal article" date="2020" name="Biotechnol. Biofuels">
        <title>New insights from the biogas microbiome by comprehensive genome-resolved metagenomics of nearly 1600 species originating from multiple anaerobic digesters.</title>
        <authorList>
            <person name="Campanaro S."/>
            <person name="Treu L."/>
            <person name="Rodriguez-R L.M."/>
            <person name="Kovalovszki A."/>
            <person name="Ziels R.M."/>
            <person name="Maus I."/>
            <person name="Zhu X."/>
            <person name="Kougias P.G."/>
            <person name="Basile A."/>
            <person name="Luo G."/>
            <person name="Schluter A."/>
            <person name="Konstantinidis K.T."/>
            <person name="Angelidaki I."/>
        </authorList>
    </citation>
    <scope>NUCLEOTIDE SEQUENCE [LARGE SCALE GENOMIC DNA]</scope>
    <source>
        <strain evidence="1">AS06rmzACSIP_421</strain>
    </source>
</reference>
<gene>
    <name evidence="1" type="ORF">GX618_02130</name>
</gene>
<comment type="caution">
    <text evidence="1">The sequence shown here is derived from an EMBL/GenBank/DDBJ whole genome shotgun (WGS) entry which is preliminary data.</text>
</comment>
<evidence type="ECO:0000313" key="2">
    <source>
        <dbReference type="Proteomes" id="UP000554004"/>
    </source>
</evidence>
<protein>
    <submittedName>
        <fullName evidence="1">Uncharacterized protein</fullName>
    </submittedName>
</protein>
<evidence type="ECO:0000313" key="1">
    <source>
        <dbReference type="EMBL" id="NLE31052.1"/>
    </source>
</evidence>
<proteinExistence type="predicted"/>
<organism evidence="1 2">
    <name type="scientific">Candidatus Dojkabacteria bacterium</name>
    <dbReference type="NCBI Taxonomy" id="2099670"/>
    <lineage>
        <taxon>Bacteria</taxon>
        <taxon>Candidatus Dojkabacteria</taxon>
    </lineage>
</organism>
<dbReference type="Proteomes" id="UP000554004">
    <property type="component" value="Unassembled WGS sequence"/>
</dbReference>
<accession>A0A847ETK6</accession>
<sequence>MGELNEMHFYERKDVVLGPQRVTLRVAKEQEDRYDKFQAGDTFVFKISNDFNREEERRGVILGHWILPLSSIPIELVAGEAYDVQLDLQKKQEGTLQSRIRYLAEDDMSSYAPITRSSDMHVLAYSPTEDIDRELIQRPNEDPAQWVERCGDSVLGHIDLYQRLKSISKKY</sequence>
<dbReference type="EMBL" id="JAAZAL010000078">
    <property type="protein sequence ID" value="NLE31052.1"/>
    <property type="molecule type" value="Genomic_DNA"/>
</dbReference>
<dbReference type="AlphaFoldDB" id="A0A847ETK6"/>